<protein>
    <submittedName>
        <fullName evidence="1">Uncharacterized protein</fullName>
    </submittedName>
</protein>
<gene>
    <name evidence="1" type="ORF">PGTUg99_050158</name>
</gene>
<accession>A0A5B0S7J0</accession>
<organism evidence="1 2">
    <name type="scientific">Puccinia graminis f. sp. tritici</name>
    <dbReference type="NCBI Taxonomy" id="56615"/>
    <lineage>
        <taxon>Eukaryota</taxon>
        <taxon>Fungi</taxon>
        <taxon>Dikarya</taxon>
        <taxon>Basidiomycota</taxon>
        <taxon>Pucciniomycotina</taxon>
        <taxon>Pucciniomycetes</taxon>
        <taxon>Pucciniales</taxon>
        <taxon>Pucciniaceae</taxon>
        <taxon>Puccinia</taxon>
    </lineage>
</organism>
<dbReference type="Proteomes" id="UP000325313">
    <property type="component" value="Unassembled WGS sequence"/>
</dbReference>
<proteinExistence type="predicted"/>
<reference evidence="1 2" key="1">
    <citation type="submission" date="2019-05" db="EMBL/GenBank/DDBJ databases">
        <title>Emergence of the Ug99 lineage of the wheat stem rust pathogen through somatic hybridization.</title>
        <authorList>
            <person name="Li F."/>
            <person name="Upadhyaya N.M."/>
            <person name="Sperschneider J."/>
            <person name="Matny O."/>
            <person name="Nguyen-Phuc H."/>
            <person name="Mago R."/>
            <person name="Raley C."/>
            <person name="Miller M.E."/>
            <person name="Silverstein K.A.T."/>
            <person name="Henningsen E."/>
            <person name="Hirsch C.D."/>
            <person name="Visser B."/>
            <person name="Pretorius Z.A."/>
            <person name="Steffenson B.J."/>
            <person name="Schwessinger B."/>
            <person name="Dodds P.N."/>
            <person name="Figueroa M."/>
        </authorList>
    </citation>
    <scope>NUCLEOTIDE SEQUENCE [LARGE SCALE GENOMIC DNA]</scope>
    <source>
        <strain evidence="1 2">Ug99</strain>
    </source>
</reference>
<sequence length="74" mass="8678">MWKMLNMYFYKFFFHSMHKTLFILLSWPCILPLVSQISHASTVFFFSSGLRRAFPTFIACGSNTDIVRNEVMSS</sequence>
<dbReference type="AlphaFoldDB" id="A0A5B0S7J0"/>
<dbReference type="EMBL" id="VDEP01000070">
    <property type="protein sequence ID" value="KAA1133807.1"/>
    <property type="molecule type" value="Genomic_DNA"/>
</dbReference>
<evidence type="ECO:0000313" key="2">
    <source>
        <dbReference type="Proteomes" id="UP000325313"/>
    </source>
</evidence>
<comment type="caution">
    <text evidence="1">The sequence shown here is derived from an EMBL/GenBank/DDBJ whole genome shotgun (WGS) entry which is preliminary data.</text>
</comment>
<name>A0A5B0S7J0_PUCGR</name>
<evidence type="ECO:0000313" key="1">
    <source>
        <dbReference type="EMBL" id="KAA1133807.1"/>
    </source>
</evidence>